<gene>
    <name evidence="2" type="primary">LOC107792361</name>
</gene>
<accession>A0AC58UMJ6</accession>
<evidence type="ECO:0000313" key="1">
    <source>
        <dbReference type="Proteomes" id="UP000790787"/>
    </source>
</evidence>
<organism evidence="1 2">
    <name type="scientific">Nicotiana tabacum</name>
    <name type="common">Common tobacco</name>
    <dbReference type="NCBI Taxonomy" id="4097"/>
    <lineage>
        <taxon>Eukaryota</taxon>
        <taxon>Viridiplantae</taxon>
        <taxon>Streptophyta</taxon>
        <taxon>Embryophyta</taxon>
        <taxon>Tracheophyta</taxon>
        <taxon>Spermatophyta</taxon>
        <taxon>Magnoliopsida</taxon>
        <taxon>eudicotyledons</taxon>
        <taxon>Gunneridae</taxon>
        <taxon>Pentapetalae</taxon>
        <taxon>asterids</taxon>
        <taxon>lamiids</taxon>
        <taxon>Solanales</taxon>
        <taxon>Solanaceae</taxon>
        <taxon>Nicotianoideae</taxon>
        <taxon>Nicotianeae</taxon>
        <taxon>Nicotiana</taxon>
    </lineage>
</organism>
<dbReference type="Proteomes" id="UP000790787">
    <property type="component" value="Chromosome 6"/>
</dbReference>
<evidence type="ECO:0000313" key="2">
    <source>
        <dbReference type="RefSeq" id="XP_075110712.1"/>
    </source>
</evidence>
<keyword evidence="1" id="KW-1185">Reference proteome</keyword>
<proteinExistence type="predicted"/>
<dbReference type="RefSeq" id="XP_075110712.1">
    <property type="nucleotide sequence ID" value="XM_075254611.1"/>
</dbReference>
<sequence length="975" mass="111582">MDCHLPSPILSLCNLLKANFLLKASCYLSVKRVLVKMANDGNQAVPMMTANASTSRTPALAPTEKPGKFSGMDFKRWQQKMFFYLTTLCLQKFIKEDVPDLPDETPENDSFLVIEAWKHSDFLCRNYILSGLEDNLYNVYSGVETSKELWNALEKKYKTEDAGMKKFVAAKFLDYKMVDSKSVITQVQELQVIIHDLFAEGLVINEAFQVAAIIEKLPPLWKGFKNYLKHKRKEMSLEDLIVRLRIGEDNKTAERRDRGNSTIMGANVVEDNKKRKKASGPKYNPSKKRFSGNCYNCGKTGHKSTECRARKKDKQRSQANMVEKHDDVDDLCVMLSECNLVGNPKEWWIDSGATRHVCAVREAFSTYASAGPEETLSMGNAATANIEGYGKIFLKMTSGKVMTLNNVLHVPEIRKNLVSTGLLVKHGFKCVFVSDKVVISKNEMFVGKGYLTEGLFKLNVIVVETNNKTSASSYLLESNDLWHVRLGHVNYKTLRKMINLEVLPKFECEKSKCQICVESKYVKHPYKSVERNSNPLDLIHTDICDMKSIPSRGGKKYFITFIDDSTRYCYVYLLNSKDEAIDAFKQYKNEVETQLNKKIKMIRSDRGGEYESPFEQICLEYGIIHQTTAPYTPQSNGIAERKNRSLKEMMNALLISSGLPQNLWGKAVLTASRILNRVPHSKTQSIPYEKWKGRKPNLNYFKVWGCLAKVQVPKPKRVKIGPKTVDCVFIGYAINSKTYRFLVHKSENPDIHNNTVIESDNAEFFENIYPYKKECESIGEGSKRPREETKESTFNQGDPRLSKRRRTSTSFGPDFVTFLLENEPRTFKEAMSSSESLFWKEAVNSEIESILNNHTWELVDLPAGNKPLGSKWIFKRKMKDDGTIDKFKARLIVKGYRQREGLDYFDTYSPVTRITSIRMLVALAAVYGLEIHQMDIKTAFLNGELEEEIYMEQPEGLWFQVKKIRYVDLLSPFTD</sequence>
<reference evidence="2" key="2">
    <citation type="submission" date="2025-08" db="UniProtKB">
        <authorList>
            <consortium name="RefSeq"/>
        </authorList>
    </citation>
    <scope>IDENTIFICATION</scope>
    <source>
        <tissue evidence="2">Leaf</tissue>
    </source>
</reference>
<protein>
    <submittedName>
        <fullName evidence="2">Retrovirus-related Pol polyprotein from transposon TNT 1-94-like isoform X1</fullName>
    </submittedName>
</protein>
<reference evidence="1" key="1">
    <citation type="journal article" date="2014" name="Nat. Commun.">
        <title>The tobacco genome sequence and its comparison with those of tomato and potato.</title>
        <authorList>
            <person name="Sierro N."/>
            <person name="Battey J.N."/>
            <person name="Ouadi S."/>
            <person name="Bakaher N."/>
            <person name="Bovet L."/>
            <person name="Willig A."/>
            <person name="Goepfert S."/>
            <person name="Peitsch M.C."/>
            <person name="Ivanov N.V."/>
        </authorList>
    </citation>
    <scope>NUCLEOTIDE SEQUENCE [LARGE SCALE GENOMIC DNA]</scope>
</reference>
<name>A0AC58UMJ6_TOBAC</name>